<dbReference type="CDD" id="cd02809">
    <property type="entry name" value="alpha_hydroxyacid_oxid_FMN"/>
    <property type="match status" value="1"/>
</dbReference>
<dbReference type="PANTHER" id="PTHR10578">
    <property type="entry name" value="S -2-HYDROXY-ACID OXIDASE-RELATED"/>
    <property type="match status" value="1"/>
</dbReference>
<evidence type="ECO:0000256" key="1">
    <source>
        <dbReference type="ARBA" id="ARBA00001917"/>
    </source>
</evidence>
<dbReference type="InterPro" id="IPR008259">
    <property type="entry name" value="FMN_hydac_DH_AS"/>
</dbReference>
<dbReference type="InterPro" id="IPR000262">
    <property type="entry name" value="FMN-dep_DH"/>
</dbReference>
<organism evidence="7 8">
    <name type="scientific">Microbacterium marmarense</name>
    <dbReference type="NCBI Taxonomy" id="3122051"/>
    <lineage>
        <taxon>Bacteria</taxon>
        <taxon>Bacillati</taxon>
        <taxon>Actinomycetota</taxon>
        <taxon>Actinomycetes</taxon>
        <taxon>Micrococcales</taxon>
        <taxon>Microbacteriaceae</taxon>
        <taxon>Microbacterium</taxon>
    </lineage>
</organism>
<dbReference type="PROSITE" id="PS51349">
    <property type="entry name" value="FMN_HYDROXY_ACID_DH_2"/>
    <property type="match status" value="1"/>
</dbReference>
<accession>A0ABU8LSB3</accession>
<keyword evidence="3" id="KW-0288">FMN</keyword>
<dbReference type="RefSeq" id="WP_337337468.1">
    <property type="nucleotide sequence ID" value="NZ_JBBDGL010000001.1"/>
</dbReference>
<evidence type="ECO:0000313" key="7">
    <source>
        <dbReference type="EMBL" id="MEJ1155056.1"/>
    </source>
</evidence>
<evidence type="ECO:0000313" key="8">
    <source>
        <dbReference type="Proteomes" id="UP001368654"/>
    </source>
</evidence>
<evidence type="ECO:0000256" key="4">
    <source>
        <dbReference type="ARBA" id="ARBA00023002"/>
    </source>
</evidence>
<reference evidence="7 8" key="1">
    <citation type="submission" date="2024-02" db="EMBL/GenBank/DDBJ databases">
        <authorList>
            <person name="Saticioglu I.B."/>
        </authorList>
    </citation>
    <scope>NUCLEOTIDE SEQUENCE [LARGE SCALE GENOMIC DNA]</scope>
    <source>
        <strain evidence="7 8">Mu-86</strain>
    </source>
</reference>
<comment type="cofactor">
    <cofactor evidence="1">
        <name>FMN</name>
        <dbReference type="ChEBI" id="CHEBI:58210"/>
    </cofactor>
</comment>
<keyword evidence="4 7" id="KW-0560">Oxidoreductase</keyword>
<dbReference type="EC" id="1.-.-.-" evidence="7"/>
<dbReference type="EMBL" id="JBBDGL010000001">
    <property type="protein sequence ID" value="MEJ1155056.1"/>
    <property type="molecule type" value="Genomic_DNA"/>
</dbReference>
<sequence>MVTRQVPNPKELLELMQFKKPELDGRKRRLDSALTIADLRSIAKRRTPKAAFDYTDGAAEGELSLARARQAFEDIEFHPGILRPAPDVDTSVEILGGRSALPFGIAPTGFTRLMQTEGEIAGAGAAAAAGIPFTLSTLGTTSIEDVKAANPDGRNWFQLYVMRDREISYGLVRRAAEAGFDTLQFTVDTPVAGARLRDKRNGFSIPPQLTLGTIINAIPRPWWWIDFLTTPSLEFASLSTTGGTVGELLDSAMDPTISYDDLAVIRDMWPGKLVVKGVQNVEDSKRLIDAGVDGIILSNHGGRQLDRAPIPFHLLPQVVREVGKDATVMVDTGIMNGADIVASIALGAKFTLIGRAYLYGLMAGGRQGVDRTIGILRSEIERTMRLLGVASLDELEPKHVTQLQRLAPVSKPAARRTPRATAAAKKV</sequence>
<dbReference type="PANTHER" id="PTHR10578:SF107">
    <property type="entry name" value="2-HYDROXYACID OXIDASE 1"/>
    <property type="match status" value="1"/>
</dbReference>
<evidence type="ECO:0000256" key="5">
    <source>
        <dbReference type="ARBA" id="ARBA00024042"/>
    </source>
</evidence>
<keyword evidence="2" id="KW-0285">Flavoprotein</keyword>
<gene>
    <name evidence="7" type="ORF">WDU96_05500</name>
</gene>
<dbReference type="InterPro" id="IPR013785">
    <property type="entry name" value="Aldolase_TIM"/>
</dbReference>
<dbReference type="Gene3D" id="3.20.20.70">
    <property type="entry name" value="Aldolase class I"/>
    <property type="match status" value="1"/>
</dbReference>
<dbReference type="SUPFAM" id="SSF51395">
    <property type="entry name" value="FMN-linked oxidoreductases"/>
    <property type="match status" value="1"/>
</dbReference>
<keyword evidence="8" id="KW-1185">Reference proteome</keyword>
<evidence type="ECO:0000256" key="3">
    <source>
        <dbReference type="ARBA" id="ARBA00022643"/>
    </source>
</evidence>
<evidence type="ECO:0000256" key="2">
    <source>
        <dbReference type="ARBA" id="ARBA00022630"/>
    </source>
</evidence>
<name>A0ABU8LSB3_9MICO</name>
<comment type="similarity">
    <text evidence="5">Belongs to the FMN-dependent alpha-hydroxy acid dehydrogenase family.</text>
</comment>
<dbReference type="GO" id="GO:0016491">
    <property type="term" value="F:oxidoreductase activity"/>
    <property type="evidence" value="ECO:0007669"/>
    <property type="project" value="UniProtKB-KW"/>
</dbReference>
<dbReference type="InterPro" id="IPR037396">
    <property type="entry name" value="FMN_HAD"/>
</dbReference>
<evidence type="ECO:0000259" key="6">
    <source>
        <dbReference type="PROSITE" id="PS51349"/>
    </source>
</evidence>
<feature type="domain" description="FMN hydroxy acid dehydrogenase" evidence="6">
    <location>
        <begin position="28"/>
        <end position="405"/>
    </location>
</feature>
<proteinExistence type="inferred from homology"/>
<dbReference type="PROSITE" id="PS00557">
    <property type="entry name" value="FMN_HYDROXY_ACID_DH_1"/>
    <property type="match status" value="1"/>
</dbReference>
<dbReference type="Pfam" id="PF01070">
    <property type="entry name" value="FMN_dh"/>
    <property type="match status" value="1"/>
</dbReference>
<dbReference type="PIRSF" id="PIRSF000138">
    <property type="entry name" value="Al-hdrx_acd_dh"/>
    <property type="match status" value="1"/>
</dbReference>
<dbReference type="InterPro" id="IPR012133">
    <property type="entry name" value="Alpha-hydoxy_acid_DH_FMN"/>
</dbReference>
<comment type="caution">
    <text evidence="7">The sequence shown here is derived from an EMBL/GenBank/DDBJ whole genome shotgun (WGS) entry which is preliminary data.</text>
</comment>
<dbReference type="Proteomes" id="UP001368654">
    <property type="component" value="Unassembled WGS sequence"/>
</dbReference>
<protein>
    <submittedName>
        <fullName evidence="7">Alpha-hydroxy acid oxidase</fullName>
        <ecNumber evidence="7">1.-.-.-</ecNumber>
    </submittedName>
</protein>